<sequence length="118" mass="13489">MAEKEPYQPETGTQVGDDRINEWREWLDHQYVPGYYTGGRIPPFYRSSRRPNYFGYTLVATGLLFLMMILPAGPGTGVGSWLWFGVGIGFSLLQILAGLRLARGAPRRKRHRKSETRK</sequence>
<dbReference type="AlphaFoldDB" id="I4ELY3"/>
<reference evidence="2 3" key="1">
    <citation type="journal article" date="2012" name="ISME J.">
        <title>Nitrification expanded: discovery, physiology and genomics of a nitrite-oxidizing bacterium from the phylum Chloroflexi.</title>
        <authorList>
            <person name="Sorokin D.Y."/>
            <person name="Lucker S."/>
            <person name="Vejmelkova D."/>
            <person name="Kostrikina N.A."/>
            <person name="Kleerebezem R."/>
            <person name="Rijpstra W.I."/>
            <person name="Damste J.S."/>
            <person name="Le Paslier D."/>
            <person name="Muyzer G."/>
            <person name="Wagner M."/>
            <person name="van Loosdrecht M.C."/>
            <person name="Daims H."/>
        </authorList>
    </citation>
    <scope>NUCLEOTIDE SEQUENCE [LARGE SCALE GENOMIC DNA]</scope>
    <source>
        <strain evidence="3">none</strain>
    </source>
</reference>
<dbReference type="OrthoDB" id="1453218at2"/>
<comment type="caution">
    <text evidence="2">The sequence shown here is derived from an EMBL/GenBank/DDBJ whole genome shotgun (WGS) entry which is preliminary data.</text>
</comment>
<evidence type="ECO:0000313" key="2">
    <source>
        <dbReference type="EMBL" id="CCF85696.1"/>
    </source>
</evidence>
<feature type="transmembrane region" description="Helical" evidence="1">
    <location>
        <begin position="80"/>
        <end position="102"/>
    </location>
</feature>
<keyword evidence="3" id="KW-1185">Reference proteome</keyword>
<name>I4ELY3_9BACT</name>
<dbReference type="EMBL" id="CAGS01000494">
    <property type="protein sequence ID" value="CCF85696.1"/>
    <property type="molecule type" value="Genomic_DNA"/>
</dbReference>
<dbReference type="RefSeq" id="WP_008480797.1">
    <property type="nucleotide sequence ID" value="NZ_CAGS01000494.1"/>
</dbReference>
<proteinExistence type="predicted"/>
<keyword evidence="1" id="KW-0472">Membrane</keyword>
<keyword evidence="1" id="KW-1133">Transmembrane helix</keyword>
<evidence type="ECO:0000256" key="1">
    <source>
        <dbReference type="SAM" id="Phobius"/>
    </source>
</evidence>
<organism evidence="2 3">
    <name type="scientific">Nitrolancea hollandica Lb</name>
    <dbReference type="NCBI Taxonomy" id="1129897"/>
    <lineage>
        <taxon>Bacteria</taxon>
        <taxon>Pseudomonadati</taxon>
        <taxon>Thermomicrobiota</taxon>
        <taxon>Thermomicrobia</taxon>
        <taxon>Sphaerobacterales</taxon>
        <taxon>Sphaerobacterineae</taxon>
        <taxon>Sphaerobacteraceae</taxon>
        <taxon>Nitrolancea</taxon>
    </lineage>
</organism>
<keyword evidence="1" id="KW-0812">Transmembrane</keyword>
<gene>
    <name evidence="2" type="ORF">NITHO_5430003</name>
</gene>
<dbReference type="Proteomes" id="UP000004221">
    <property type="component" value="Unassembled WGS sequence"/>
</dbReference>
<protein>
    <submittedName>
        <fullName evidence="2">Uncharacterized protein</fullName>
    </submittedName>
</protein>
<evidence type="ECO:0000313" key="3">
    <source>
        <dbReference type="Proteomes" id="UP000004221"/>
    </source>
</evidence>
<feature type="transmembrane region" description="Helical" evidence="1">
    <location>
        <begin position="53"/>
        <end position="74"/>
    </location>
</feature>
<accession>I4ELY3</accession>